<sequence>MADKIFEEDELIVKRFPCDCKWQGHSLEIAVELADQGKRLEMCTLSLFMAGKPSLRYRLKQAWECLKGHDGQLADFILRAEDIPEAIEVLKKAITTDET</sequence>
<evidence type="ECO:0000313" key="1">
    <source>
        <dbReference type="EMBL" id="GAI60572.1"/>
    </source>
</evidence>
<protein>
    <submittedName>
        <fullName evidence="1">Uncharacterized protein</fullName>
    </submittedName>
</protein>
<dbReference type="EMBL" id="BARW01000175">
    <property type="protein sequence ID" value="GAI60572.1"/>
    <property type="molecule type" value="Genomic_DNA"/>
</dbReference>
<organism evidence="1">
    <name type="scientific">marine sediment metagenome</name>
    <dbReference type="NCBI Taxonomy" id="412755"/>
    <lineage>
        <taxon>unclassified sequences</taxon>
        <taxon>metagenomes</taxon>
        <taxon>ecological metagenomes</taxon>
    </lineage>
</organism>
<accession>X1PWC7</accession>
<proteinExistence type="predicted"/>
<dbReference type="AlphaFoldDB" id="X1PWC7"/>
<name>X1PWC7_9ZZZZ</name>
<reference evidence="1" key="1">
    <citation type="journal article" date="2014" name="Front. Microbiol.">
        <title>High frequency of phylogenetically diverse reductive dehalogenase-homologous genes in deep subseafloor sedimentary metagenomes.</title>
        <authorList>
            <person name="Kawai M."/>
            <person name="Futagami T."/>
            <person name="Toyoda A."/>
            <person name="Takaki Y."/>
            <person name="Nishi S."/>
            <person name="Hori S."/>
            <person name="Arai W."/>
            <person name="Tsubouchi T."/>
            <person name="Morono Y."/>
            <person name="Uchiyama I."/>
            <person name="Ito T."/>
            <person name="Fujiyama A."/>
            <person name="Inagaki F."/>
            <person name="Takami H."/>
        </authorList>
    </citation>
    <scope>NUCLEOTIDE SEQUENCE</scope>
    <source>
        <strain evidence="1">Expedition CK06-06</strain>
    </source>
</reference>
<comment type="caution">
    <text evidence="1">The sequence shown here is derived from an EMBL/GenBank/DDBJ whole genome shotgun (WGS) entry which is preliminary data.</text>
</comment>
<gene>
    <name evidence="1" type="ORF">S12H4_01013</name>
</gene>